<dbReference type="Gene3D" id="1.10.287.480">
    <property type="entry name" value="helix hairpin bin"/>
    <property type="match status" value="1"/>
</dbReference>
<evidence type="ECO:0000313" key="7">
    <source>
        <dbReference type="Proteomes" id="UP001500547"/>
    </source>
</evidence>
<keyword evidence="7" id="KW-1185">Reference proteome</keyword>
<dbReference type="SUPFAM" id="SSF118352">
    <property type="entry name" value="HSP33 redox switch-like"/>
    <property type="match status" value="1"/>
</dbReference>
<dbReference type="PIRSF" id="PIRSF005261">
    <property type="entry name" value="Heat_shock_Hsp33"/>
    <property type="match status" value="1"/>
</dbReference>
<evidence type="ECO:0000256" key="1">
    <source>
        <dbReference type="ARBA" id="ARBA00022490"/>
    </source>
</evidence>
<dbReference type="InterPro" id="IPR016153">
    <property type="entry name" value="Heat_shock_Hsp33_N"/>
</dbReference>
<dbReference type="Gene3D" id="3.90.1280.10">
    <property type="entry name" value="HSP33 redox switch-like"/>
    <property type="match status" value="1"/>
</dbReference>
<proteinExistence type="predicted"/>
<dbReference type="Proteomes" id="UP001500547">
    <property type="component" value="Unassembled WGS sequence"/>
</dbReference>
<evidence type="ECO:0000256" key="5">
    <source>
        <dbReference type="ARBA" id="ARBA00023284"/>
    </source>
</evidence>
<dbReference type="SUPFAM" id="SSF64397">
    <property type="entry name" value="Hsp33 domain"/>
    <property type="match status" value="1"/>
</dbReference>
<dbReference type="InterPro" id="IPR023212">
    <property type="entry name" value="Hsp33_helix_hairpin_bin_dom_sf"/>
</dbReference>
<keyword evidence="2" id="KW-0862">Zinc</keyword>
<sequence length="288" mass="31931">MSNSTDLVHRFLFDDLDIRGAHVRLGSSWQAILAGRDYPAPVSAVLGEMCAISTLIAANLKQAGRLTFQLSGDGLVPMLVVDCNSALNLRGYAALEATVPANADLSALLGNGRLLMTLDLGQGQAKPFQSYVAIEGKDTSEVFATYLERSEQCETWLMLVADDQVAAGFFLQKLPDADRRDADGWSRITQLAQTIKREELLGLDAERLLTRLFHEETVRLFEPGNVTHHFPPDPDKITAMLRSLGREEIERILAEHGEVQVSDDLSNNHYRFSADEARRLFDEPPTLH</sequence>
<dbReference type="InterPro" id="IPR000397">
    <property type="entry name" value="Heat_shock_Hsp33"/>
</dbReference>
<comment type="caution">
    <text evidence="6">The sequence shown here is derived from an EMBL/GenBank/DDBJ whole genome shotgun (WGS) entry which is preliminary data.</text>
</comment>
<dbReference type="Pfam" id="PF01430">
    <property type="entry name" value="HSP33"/>
    <property type="match status" value="1"/>
</dbReference>
<dbReference type="PANTHER" id="PTHR30111">
    <property type="entry name" value="33 KDA CHAPERONIN"/>
    <property type="match status" value="1"/>
</dbReference>
<dbReference type="EMBL" id="BAABLD010000002">
    <property type="protein sequence ID" value="GAA5159727.1"/>
    <property type="molecule type" value="Genomic_DNA"/>
</dbReference>
<gene>
    <name evidence="6" type="primary">hslO</name>
    <name evidence="6" type="ORF">GCM10025770_06500</name>
</gene>
<evidence type="ECO:0000256" key="3">
    <source>
        <dbReference type="ARBA" id="ARBA00023157"/>
    </source>
</evidence>
<name>A0ABP9QCR9_9RHOO</name>
<dbReference type="PANTHER" id="PTHR30111:SF1">
    <property type="entry name" value="33 KDA CHAPERONIN"/>
    <property type="match status" value="1"/>
</dbReference>
<dbReference type="CDD" id="cd00498">
    <property type="entry name" value="Hsp33"/>
    <property type="match status" value="1"/>
</dbReference>
<keyword evidence="4" id="KW-0143">Chaperone</keyword>
<keyword evidence="1" id="KW-0963">Cytoplasm</keyword>
<dbReference type="Gene3D" id="3.55.30.10">
    <property type="entry name" value="Hsp33 domain"/>
    <property type="match status" value="1"/>
</dbReference>
<accession>A0ABP9QCR9</accession>
<keyword evidence="3" id="KW-1015">Disulfide bond</keyword>
<dbReference type="InterPro" id="IPR016154">
    <property type="entry name" value="Heat_shock_Hsp33_C"/>
</dbReference>
<reference evidence="7" key="1">
    <citation type="journal article" date="2019" name="Int. J. Syst. Evol. Microbiol.">
        <title>The Global Catalogue of Microorganisms (GCM) 10K type strain sequencing project: providing services to taxonomists for standard genome sequencing and annotation.</title>
        <authorList>
            <consortium name="The Broad Institute Genomics Platform"/>
            <consortium name="The Broad Institute Genome Sequencing Center for Infectious Disease"/>
            <person name="Wu L."/>
            <person name="Ma J."/>
        </authorList>
    </citation>
    <scope>NUCLEOTIDE SEQUENCE [LARGE SCALE GENOMIC DNA]</scope>
    <source>
        <strain evidence="7">JCM 18715</strain>
    </source>
</reference>
<evidence type="ECO:0000256" key="2">
    <source>
        <dbReference type="ARBA" id="ARBA00022833"/>
    </source>
</evidence>
<evidence type="ECO:0000313" key="6">
    <source>
        <dbReference type="EMBL" id="GAA5159727.1"/>
    </source>
</evidence>
<evidence type="ECO:0000256" key="4">
    <source>
        <dbReference type="ARBA" id="ARBA00023186"/>
    </source>
</evidence>
<dbReference type="RefSeq" id="WP_345531403.1">
    <property type="nucleotide sequence ID" value="NZ_BAABLD010000002.1"/>
</dbReference>
<organism evidence="6 7">
    <name type="scientific">Viridibacterium curvum</name>
    <dbReference type="NCBI Taxonomy" id="1101404"/>
    <lineage>
        <taxon>Bacteria</taxon>
        <taxon>Pseudomonadati</taxon>
        <taxon>Pseudomonadota</taxon>
        <taxon>Betaproteobacteria</taxon>
        <taxon>Rhodocyclales</taxon>
        <taxon>Rhodocyclaceae</taxon>
        <taxon>Viridibacterium</taxon>
    </lineage>
</organism>
<keyword evidence="5" id="KW-0676">Redox-active center</keyword>
<protein>
    <submittedName>
        <fullName evidence="6">Hsp33 family molecular chaperone HslO</fullName>
    </submittedName>
</protein>